<dbReference type="AlphaFoldDB" id="A0A392SDW6"/>
<proteinExistence type="predicted"/>
<accession>A0A392SDW6</accession>
<sequence>MCDVTVKDGGALSSPLRTTVFPSFRRDPVLCRRIEGAAVVLCSSLFEFASSRRRALFQMGSVVGVFVSGVA</sequence>
<name>A0A392SDW6_9FABA</name>
<keyword evidence="2" id="KW-1185">Reference proteome</keyword>
<protein>
    <submittedName>
        <fullName evidence="1">Uncharacterized protein</fullName>
    </submittedName>
</protein>
<dbReference type="EMBL" id="LXQA010352036">
    <property type="protein sequence ID" value="MCI46046.1"/>
    <property type="molecule type" value="Genomic_DNA"/>
</dbReference>
<evidence type="ECO:0000313" key="2">
    <source>
        <dbReference type="Proteomes" id="UP000265520"/>
    </source>
</evidence>
<dbReference type="Proteomes" id="UP000265520">
    <property type="component" value="Unassembled WGS sequence"/>
</dbReference>
<organism evidence="1 2">
    <name type="scientific">Trifolium medium</name>
    <dbReference type="NCBI Taxonomy" id="97028"/>
    <lineage>
        <taxon>Eukaryota</taxon>
        <taxon>Viridiplantae</taxon>
        <taxon>Streptophyta</taxon>
        <taxon>Embryophyta</taxon>
        <taxon>Tracheophyta</taxon>
        <taxon>Spermatophyta</taxon>
        <taxon>Magnoliopsida</taxon>
        <taxon>eudicotyledons</taxon>
        <taxon>Gunneridae</taxon>
        <taxon>Pentapetalae</taxon>
        <taxon>rosids</taxon>
        <taxon>fabids</taxon>
        <taxon>Fabales</taxon>
        <taxon>Fabaceae</taxon>
        <taxon>Papilionoideae</taxon>
        <taxon>50 kb inversion clade</taxon>
        <taxon>NPAAA clade</taxon>
        <taxon>Hologalegina</taxon>
        <taxon>IRL clade</taxon>
        <taxon>Trifolieae</taxon>
        <taxon>Trifolium</taxon>
    </lineage>
</organism>
<comment type="caution">
    <text evidence="1">The sequence shown here is derived from an EMBL/GenBank/DDBJ whole genome shotgun (WGS) entry which is preliminary data.</text>
</comment>
<evidence type="ECO:0000313" key="1">
    <source>
        <dbReference type="EMBL" id="MCI46046.1"/>
    </source>
</evidence>
<reference evidence="1 2" key="1">
    <citation type="journal article" date="2018" name="Front. Plant Sci.">
        <title>Red Clover (Trifolium pratense) and Zigzag Clover (T. medium) - A Picture of Genomic Similarities and Differences.</title>
        <authorList>
            <person name="Dluhosova J."/>
            <person name="Istvanek J."/>
            <person name="Nedelnik J."/>
            <person name="Repkova J."/>
        </authorList>
    </citation>
    <scope>NUCLEOTIDE SEQUENCE [LARGE SCALE GENOMIC DNA]</scope>
    <source>
        <strain evidence="2">cv. 10/8</strain>
        <tissue evidence="1">Leaf</tissue>
    </source>
</reference>